<evidence type="ECO:0000256" key="10">
    <source>
        <dbReference type="ARBA" id="ARBA00022771"/>
    </source>
</evidence>
<dbReference type="GO" id="GO:0097505">
    <property type="term" value="C:Rad6-Rad18 complex"/>
    <property type="evidence" value="ECO:0007669"/>
    <property type="project" value="TreeGrafter"/>
</dbReference>
<evidence type="ECO:0000256" key="6">
    <source>
        <dbReference type="ARBA" id="ARBA00015551"/>
    </source>
</evidence>
<keyword evidence="25" id="KW-1185">Reference proteome</keyword>
<dbReference type="EC" id="2.3.2.27" evidence="5"/>
<evidence type="ECO:0000256" key="1">
    <source>
        <dbReference type="ARBA" id="ARBA00000900"/>
    </source>
</evidence>
<feature type="compositionally biased region" description="Polar residues" evidence="21">
    <location>
        <begin position="373"/>
        <end position="385"/>
    </location>
</feature>
<dbReference type="GO" id="GO:0005634">
    <property type="term" value="C:nucleus"/>
    <property type="evidence" value="ECO:0007669"/>
    <property type="project" value="UniProtKB-SubCell"/>
</dbReference>
<dbReference type="GO" id="GO:0006281">
    <property type="term" value="P:DNA repair"/>
    <property type="evidence" value="ECO:0007669"/>
    <property type="project" value="UniProtKB-KW"/>
</dbReference>
<feature type="compositionally biased region" description="Basic and acidic residues" evidence="21">
    <location>
        <begin position="149"/>
        <end position="160"/>
    </location>
</feature>
<keyword evidence="8" id="KW-0479">Metal-binding</keyword>
<dbReference type="GO" id="GO:0006301">
    <property type="term" value="P:DNA damage tolerance"/>
    <property type="evidence" value="ECO:0007669"/>
    <property type="project" value="InterPro"/>
</dbReference>
<dbReference type="Gene3D" id="1.10.720.30">
    <property type="entry name" value="SAP domain"/>
    <property type="match status" value="1"/>
</dbReference>
<dbReference type="PANTHER" id="PTHR14134:SF2">
    <property type="entry name" value="E3 UBIQUITIN-PROTEIN LIGASE RAD18"/>
    <property type="match status" value="1"/>
</dbReference>
<sequence length="404" mass="44763">MDTAALLKSVSDPSDFPDEKSAPGLRSLDHALRCNICGEFFDGPVTLPCGHGFCSLCIREHMRQESNCPMCRVAAPESSLRKNIAMEEAIAAWTSARPLVLRLVSDEKKSITEREANPSTTPSNAVNGKKRKWSSEGTFTTQEAGPSKVQKEKPAGDSRKNSGQSPKSPIRVDERDDEVEMVNTSDIEEADAVDPVVNCPMCAKSVLESRINPHIDSGCKIFLASKGQNVNNWLKIFPGRAKGKEKQTDDTSNDVEPDRLPKASYGVLKEKKLREMLQEHKLPTTGDKATLIARHQRWIMIYNANLDRAAKQRKTNNELRADLARWEETRSFKKDQVSDGVAYQEAHKNEFNQMIKDARKRLVKKETPEKSRSTTTHAAPSTSGPSNVVAGGDDDNVADSQDES</sequence>
<dbReference type="NCBIfam" id="TIGR00599">
    <property type="entry name" value="rad18"/>
    <property type="match status" value="1"/>
</dbReference>
<dbReference type="SMART" id="SM00513">
    <property type="entry name" value="SAP"/>
    <property type="match status" value="1"/>
</dbReference>
<feature type="domain" description="SAP" evidence="23">
    <location>
        <begin position="265"/>
        <end position="299"/>
    </location>
</feature>
<evidence type="ECO:0000256" key="15">
    <source>
        <dbReference type="ARBA" id="ARBA00023242"/>
    </source>
</evidence>
<evidence type="ECO:0000256" key="16">
    <source>
        <dbReference type="ARBA" id="ARBA00031783"/>
    </source>
</evidence>
<dbReference type="PROSITE" id="PS50089">
    <property type="entry name" value="ZF_RING_2"/>
    <property type="match status" value="1"/>
</dbReference>
<gene>
    <name evidence="24" type="ORF">BD410DRAFT_825227</name>
</gene>
<evidence type="ECO:0000256" key="12">
    <source>
        <dbReference type="ARBA" id="ARBA00022833"/>
    </source>
</evidence>
<dbReference type="FunFam" id="3.30.40.10:FF:000172">
    <property type="entry name" value="E3 ubiquitin-protein ligase RAD18"/>
    <property type="match status" value="1"/>
</dbReference>
<evidence type="ECO:0000256" key="3">
    <source>
        <dbReference type="ARBA" id="ARBA00004906"/>
    </source>
</evidence>
<feature type="compositionally biased region" description="Polar residues" evidence="21">
    <location>
        <begin position="117"/>
        <end position="126"/>
    </location>
</feature>
<feature type="compositionally biased region" description="Polar residues" evidence="21">
    <location>
        <begin position="135"/>
        <end position="144"/>
    </location>
</feature>
<dbReference type="UniPathway" id="UPA00143"/>
<dbReference type="Proteomes" id="UP000294933">
    <property type="component" value="Unassembled WGS sequence"/>
</dbReference>
<keyword evidence="7" id="KW-0808">Transferase</keyword>
<evidence type="ECO:0000256" key="21">
    <source>
        <dbReference type="SAM" id="MobiDB-lite"/>
    </source>
</evidence>
<dbReference type="GO" id="GO:0006513">
    <property type="term" value="P:protein monoubiquitination"/>
    <property type="evidence" value="ECO:0007669"/>
    <property type="project" value="InterPro"/>
</dbReference>
<keyword evidence="20" id="KW-0175">Coiled coil</keyword>
<dbReference type="InterPro" id="IPR039577">
    <property type="entry name" value="Rad18"/>
</dbReference>
<dbReference type="InterPro" id="IPR001841">
    <property type="entry name" value="Znf_RING"/>
</dbReference>
<keyword evidence="14" id="KW-0234">DNA repair</keyword>
<reference evidence="24 25" key="1">
    <citation type="submission" date="2018-06" db="EMBL/GenBank/DDBJ databases">
        <title>A transcriptomic atlas of mushroom development highlights an independent origin of complex multicellularity.</title>
        <authorList>
            <consortium name="DOE Joint Genome Institute"/>
            <person name="Krizsan K."/>
            <person name="Almasi E."/>
            <person name="Merenyi Z."/>
            <person name="Sahu N."/>
            <person name="Viragh M."/>
            <person name="Koszo T."/>
            <person name="Mondo S."/>
            <person name="Kiss B."/>
            <person name="Balint B."/>
            <person name="Kues U."/>
            <person name="Barry K."/>
            <person name="Hegedus J.C."/>
            <person name="Henrissat B."/>
            <person name="Johnson J."/>
            <person name="Lipzen A."/>
            <person name="Ohm R."/>
            <person name="Nagy I."/>
            <person name="Pangilinan J."/>
            <person name="Yan J."/>
            <person name="Xiong Y."/>
            <person name="Grigoriev I.V."/>
            <person name="Hibbett D.S."/>
            <person name="Nagy L.G."/>
        </authorList>
    </citation>
    <scope>NUCLEOTIDE SEQUENCE [LARGE SCALE GENOMIC DNA]</scope>
    <source>
        <strain evidence="24 25">SZMC22713</strain>
    </source>
</reference>
<evidence type="ECO:0000259" key="23">
    <source>
        <dbReference type="PROSITE" id="PS50800"/>
    </source>
</evidence>
<dbReference type="Pfam" id="PF00097">
    <property type="entry name" value="zf-C3HC4"/>
    <property type="match status" value="1"/>
</dbReference>
<feature type="coiled-coil region" evidence="20">
    <location>
        <begin position="309"/>
        <end position="336"/>
    </location>
</feature>
<dbReference type="InterPro" id="IPR003613">
    <property type="entry name" value="Ubox_domain"/>
</dbReference>
<feature type="region of interest" description="Disordered" evidence="21">
    <location>
        <begin position="111"/>
        <end position="177"/>
    </location>
</feature>
<evidence type="ECO:0000256" key="7">
    <source>
        <dbReference type="ARBA" id="ARBA00022679"/>
    </source>
</evidence>
<dbReference type="Gene3D" id="3.30.40.10">
    <property type="entry name" value="Zinc/RING finger domain, C3HC4 (zinc finger)"/>
    <property type="match status" value="1"/>
</dbReference>
<proteinExistence type="inferred from homology"/>
<feature type="region of interest" description="Disordered" evidence="21">
    <location>
        <begin position="353"/>
        <end position="404"/>
    </location>
</feature>
<dbReference type="InterPro" id="IPR017907">
    <property type="entry name" value="Znf_RING_CS"/>
</dbReference>
<feature type="domain" description="RING-type" evidence="22">
    <location>
        <begin position="34"/>
        <end position="72"/>
    </location>
</feature>
<evidence type="ECO:0000256" key="17">
    <source>
        <dbReference type="ARBA" id="ARBA00074353"/>
    </source>
</evidence>
<feature type="region of interest" description="Disordered" evidence="21">
    <location>
        <begin position="1"/>
        <end position="22"/>
    </location>
</feature>
<evidence type="ECO:0000256" key="14">
    <source>
        <dbReference type="ARBA" id="ARBA00023204"/>
    </source>
</evidence>
<keyword evidence="13" id="KW-0238">DNA-binding</keyword>
<dbReference type="InterPro" id="IPR018957">
    <property type="entry name" value="Znf_C3HC4_RING-type"/>
</dbReference>
<dbReference type="InterPro" id="IPR036361">
    <property type="entry name" value="SAP_dom_sf"/>
</dbReference>
<dbReference type="SUPFAM" id="SSF57850">
    <property type="entry name" value="RING/U-box"/>
    <property type="match status" value="1"/>
</dbReference>
<dbReference type="Pfam" id="PF02037">
    <property type="entry name" value="SAP"/>
    <property type="match status" value="1"/>
</dbReference>
<dbReference type="SMART" id="SM00504">
    <property type="entry name" value="Ubox"/>
    <property type="match status" value="1"/>
</dbReference>
<comment type="catalytic activity">
    <reaction evidence="1">
        <text>S-ubiquitinyl-[E2 ubiquitin-conjugating enzyme]-L-cysteine + [acceptor protein]-L-lysine = [E2 ubiquitin-conjugating enzyme]-L-cysteine + N(6)-ubiquitinyl-[acceptor protein]-L-lysine.</text>
        <dbReference type="EC" id="2.3.2.27"/>
    </reaction>
</comment>
<name>A0A4Y7QJU6_9AGAM</name>
<keyword evidence="11" id="KW-0833">Ubl conjugation pathway</keyword>
<dbReference type="GO" id="GO:0061630">
    <property type="term" value="F:ubiquitin protein ligase activity"/>
    <property type="evidence" value="ECO:0007669"/>
    <property type="project" value="UniProtKB-EC"/>
</dbReference>
<dbReference type="InterPro" id="IPR004580">
    <property type="entry name" value="Rad18_fungi"/>
</dbReference>
<evidence type="ECO:0000256" key="9">
    <source>
        <dbReference type="ARBA" id="ARBA00022763"/>
    </source>
</evidence>
<evidence type="ECO:0000256" key="8">
    <source>
        <dbReference type="ARBA" id="ARBA00022723"/>
    </source>
</evidence>
<comment type="pathway">
    <text evidence="3">Protein modification; protein ubiquitination.</text>
</comment>
<evidence type="ECO:0000256" key="19">
    <source>
        <dbReference type="PROSITE-ProRule" id="PRU00175"/>
    </source>
</evidence>
<dbReference type="GO" id="GO:0008270">
    <property type="term" value="F:zinc ion binding"/>
    <property type="evidence" value="ECO:0007669"/>
    <property type="project" value="UniProtKB-KW"/>
</dbReference>
<dbReference type="PROSITE" id="PS00518">
    <property type="entry name" value="ZF_RING_1"/>
    <property type="match status" value="1"/>
</dbReference>
<evidence type="ECO:0000256" key="4">
    <source>
        <dbReference type="ARBA" id="ARBA00009506"/>
    </source>
</evidence>
<dbReference type="VEuPathDB" id="FungiDB:BD410DRAFT_825227"/>
<keyword evidence="15" id="KW-0539">Nucleus</keyword>
<evidence type="ECO:0000256" key="2">
    <source>
        <dbReference type="ARBA" id="ARBA00004123"/>
    </source>
</evidence>
<dbReference type="InterPro" id="IPR006642">
    <property type="entry name" value="Rad18_UBZ4"/>
</dbReference>
<evidence type="ECO:0000256" key="13">
    <source>
        <dbReference type="ARBA" id="ARBA00023125"/>
    </source>
</evidence>
<evidence type="ECO:0000256" key="18">
    <source>
        <dbReference type="ARBA" id="ARBA00082369"/>
    </source>
</evidence>
<evidence type="ECO:0000256" key="20">
    <source>
        <dbReference type="SAM" id="Coils"/>
    </source>
</evidence>
<dbReference type="InterPro" id="IPR003034">
    <property type="entry name" value="SAP_dom"/>
</dbReference>
<dbReference type="STRING" id="50990.A0A4Y7QJU6"/>
<evidence type="ECO:0000313" key="25">
    <source>
        <dbReference type="Proteomes" id="UP000294933"/>
    </source>
</evidence>
<evidence type="ECO:0000259" key="22">
    <source>
        <dbReference type="PROSITE" id="PS50089"/>
    </source>
</evidence>
<keyword evidence="9" id="KW-0227">DNA damage</keyword>
<evidence type="ECO:0000256" key="11">
    <source>
        <dbReference type="ARBA" id="ARBA00022786"/>
    </source>
</evidence>
<dbReference type="PANTHER" id="PTHR14134">
    <property type="entry name" value="E3 UBIQUITIN-PROTEIN LIGASE RAD18"/>
    <property type="match status" value="1"/>
</dbReference>
<feature type="compositionally biased region" description="Acidic residues" evidence="21">
    <location>
        <begin position="392"/>
        <end position="404"/>
    </location>
</feature>
<dbReference type="AlphaFoldDB" id="A0A4Y7QJU6"/>
<dbReference type="PROSITE" id="PS50800">
    <property type="entry name" value="SAP"/>
    <property type="match status" value="1"/>
</dbReference>
<dbReference type="GO" id="GO:0003697">
    <property type="term" value="F:single-stranded DNA binding"/>
    <property type="evidence" value="ECO:0007669"/>
    <property type="project" value="InterPro"/>
</dbReference>
<dbReference type="SMART" id="SM00184">
    <property type="entry name" value="RING"/>
    <property type="match status" value="1"/>
</dbReference>
<organism evidence="24 25">
    <name type="scientific">Rickenella mellea</name>
    <dbReference type="NCBI Taxonomy" id="50990"/>
    <lineage>
        <taxon>Eukaryota</taxon>
        <taxon>Fungi</taxon>
        <taxon>Dikarya</taxon>
        <taxon>Basidiomycota</taxon>
        <taxon>Agaricomycotina</taxon>
        <taxon>Agaricomycetes</taxon>
        <taxon>Hymenochaetales</taxon>
        <taxon>Rickenellaceae</taxon>
        <taxon>Rickenella</taxon>
    </lineage>
</organism>
<keyword evidence="12" id="KW-0862">Zinc</keyword>
<protein>
    <recommendedName>
        <fullName evidence="6">Postreplication repair E3 ubiquitin-protein ligase RAD18</fullName>
        <ecNumber evidence="5">2.3.2.27</ecNumber>
    </recommendedName>
    <alternativeName>
        <fullName evidence="17">Postreplication repair E3 ubiquitin-protein ligase rad18</fullName>
    </alternativeName>
    <alternativeName>
        <fullName evidence="16 18">RING-type E3 ubiquitin transferase RAD18</fullName>
    </alternativeName>
</protein>
<dbReference type="SMART" id="SM00734">
    <property type="entry name" value="ZnF_Rad18"/>
    <property type="match status" value="1"/>
</dbReference>
<dbReference type="EMBL" id="ML170159">
    <property type="protein sequence ID" value="TDL27626.1"/>
    <property type="molecule type" value="Genomic_DNA"/>
</dbReference>
<comment type="subcellular location">
    <subcellularLocation>
        <location evidence="2">Nucleus</location>
    </subcellularLocation>
</comment>
<accession>A0A4Y7QJU6</accession>
<evidence type="ECO:0000313" key="24">
    <source>
        <dbReference type="EMBL" id="TDL27626.1"/>
    </source>
</evidence>
<dbReference type="InterPro" id="IPR013083">
    <property type="entry name" value="Znf_RING/FYVE/PHD"/>
</dbReference>
<comment type="similarity">
    <text evidence="4">Belongs to the RAD18 family.</text>
</comment>
<evidence type="ECO:0000256" key="5">
    <source>
        <dbReference type="ARBA" id="ARBA00012483"/>
    </source>
</evidence>
<dbReference type="OrthoDB" id="9049620at2759"/>
<keyword evidence="10 19" id="KW-0863">Zinc-finger</keyword>